<dbReference type="Pfam" id="PF14280">
    <property type="entry name" value="DUF4365"/>
    <property type="match status" value="1"/>
</dbReference>
<dbReference type="Proteomes" id="UP001596142">
    <property type="component" value="Unassembled WGS sequence"/>
</dbReference>
<feature type="coiled-coil region" evidence="1">
    <location>
        <begin position="321"/>
        <end position="348"/>
    </location>
</feature>
<feature type="domain" description="DUF4365" evidence="2">
    <location>
        <begin position="7"/>
        <end position="110"/>
    </location>
</feature>
<proteinExistence type="predicted"/>
<keyword evidence="1" id="KW-0175">Coiled coil</keyword>
<dbReference type="RefSeq" id="WP_385938930.1">
    <property type="nucleotide sequence ID" value="NZ_JBHSOZ010000003.1"/>
</dbReference>
<reference evidence="4" key="1">
    <citation type="journal article" date="2019" name="Int. J. Syst. Evol. Microbiol.">
        <title>The Global Catalogue of Microorganisms (GCM) 10K type strain sequencing project: providing services to taxonomists for standard genome sequencing and annotation.</title>
        <authorList>
            <consortium name="The Broad Institute Genomics Platform"/>
            <consortium name="The Broad Institute Genome Sequencing Center for Infectious Disease"/>
            <person name="Wu L."/>
            <person name="Ma J."/>
        </authorList>
    </citation>
    <scope>NUCLEOTIDE SEQUENCE [LARGE SCALE GENOMIC DNA]</scope>
    <source>
        <strain evidence="4">CECT 7184</strain>
    </source>
</reference>
<protein>
    <submittedName>
        <fullName evidence="3">DUF4365 domain-containing protein</fullName>
    </submittedName>
</protein>
<evidence type="ECO:0000313" key="4">
    <source>
        <dbReference type="Proteomes" id="UP001596142"/>
    </source>
</evidence>
<evidence type="ECO:0000313" key="3">
    <source>
        <dbReference type="EMBL" id="MFC5711955.1"/>
    </source>
</evidence>
<dbReference type="EMBL" id="JBHSOZ010000003">
    <property type="protein sequence ID" value="MFC5711955.1"/>
    <property type="molecule type" value="Genomic_DNA"/>
</dbReference>
<keyword evidence="4" id="KW-1185">Reference proteome</keyword>
<gene>
    <name evidence="3" type="ORF">ACFPU1_04130</name>
</gene>
<comment type="caution">
    <text evidence="3">The sequence shown here is derived from an EMBL/GenBank/DDBJ whole genome shotgun (WGS) entry which is preliminary data.</text>
</comment>
<dbReference type="InterPro" id="IPR025375">
    <property type="entry name" value="DUF4365"/>
</dbReference>
<organism evidence="3 4">
    <name type="scientific">Thalassorhabdus alkalitolerans</name>
    <dbReference type="NCBI Taxonomy" id="2282697"/>
    <lineage>
        <taxon>Bacteria</taxon>
        <taxon>Bacillati</taxon>
        <taxon>Bacillota</taxon>
        <taxon>Bacilli</taxon>
        <taxon>Bacillales</taxon>
        <taxon>Bacillaceae</taxon>
        <taxon>Thalassorhabdus</taxon>
    </lineage>
</organism>
<sequence>MDQKKIEQIGIVAVEDLISESEYLYSNLEKNDKDISFDGSIDVFSTVKPTVKSIIGSVPVQVKGTTQRFKGDAKFPLEKEHYEYFYKCNGVLFFVVKINKKNHKTKRKVFFKILLGKELHSILQSFKEGQKTKRLKLKPINNYDLTSICKRFIREREHQTTRIIEDALKDHEYERFVLSSPTFDKAQKKLKLFDHEFYLYGIKKGSDLKYPLHHIKEIDEVSKKFNGKIILDGRKVHSLYQEISINKDSEWKIIIENTLELNFYGDGISYKIIDSYSVESLSKVIQFLLNFNESEKLKVLDEKGRALLEDVFYYKEDKLQRKETLKELEVFERDVNKIKQALKILEVDEHTPIGNTEKNPIFKLLALANALLENEIDNISMNNKDSIHFGKLSVGDLCFALFYDPSLPNKLMHAFSPEAEKTVVTLVVQDTGEKFDHSPYILLSKNILTEANNLNYEVLKRSFASIKNLNNPIVFEDLNSFCLRCLHAYDQNQQSQLLELVEHIYNKFLEQYKSQVSDCYPTASINLMQTLYRKQNRLTDAQIDMLIDLSTEHSNNQVNFCVNVLTENKRVATSYFERLDKETQHFYKTLPIFNIYEALQS</sequence>
<evidence type="ECO:0000259" key="2">
    <source>
        <dbReference type="Pfam" id="PF14280"/>
    </source>
</evidence>
<accession>A0ABW0YHX7</accession>
<evidence type="ECO:0000256" key="1">
    <source>
        <dbReference type="SAM" id="Coils"/>
    </source>
</evidence>
<name>A0ABW0YHX7_9BACI</name>